<dbReference type="EMBL" id="LR796900">
    <property type="protein sequence ID" value="CAB4173119.1"/>
    <property type="molecule type" value="Genomic_DNA"/>
</dbReference>
<evidence type="ECO:0000313" key="3">
    <source>
        <dbReference type="EMBL" id="CAB4184401.1"/>
    </source>
</evidence>
<protein>
    <submittedName>
        <fullName evidence="1">Terminase-like family</fullName>
    </submittedName>
</protein>
<proteinExistence type="predicted"/>
<evidence type="ECO:0000313" key="1">
    <source>
        <dbReference type="EMBL" id="CAB4153847.1"/>
    </source>
</evidence>
<evidence type="ECO:0000313" key="2">
    <source>
        <dbReference type="EMBL" id="CAB4173119.1"/>
    </source>
</evidence>
<dbReference type="EMBL" id="LR797336">
    <property type="protein sequence ID" value="CAB4204215.1"/>
    <property type="molecule type" value="Genomic_DNA"/>
</dbReference>
<sequence length="419" mass="47503">MSDLNFSLLPWQQEVYTDTTRFKVIAAGRRCGKSRLAATTLIIEGLRCPQGSAVLYVSPTMGQSRQIIWDLLLDLGREVIQSSHVNNLDITLINGARIYVRGADRPDTLRGVSLTYAVLDEVADIKPEAWEQVIRASLSDRKGRAMFIGTPKGRNWFYDLYNLGQAEQDTDWKSWHFTTADNPLIDPTEIESAKKTLSSFSFKQEYMASFSNAGADVFKEEWIKYGVEPEHGSYFVAVDLAGFEEVAKQAANAKKRLDESAIAVVKVTDDGKWFVKAIEHGRWDIRETASKILMAMREYRPLSIGIERGALKNAVLPYLSDLMRKNNVYSHIVDLTHGNRKKTDRIIWSLQGRFEHGRVILNSEEDWADFTDQLLMFPSQGVHDDLPDALSYIDQLAVTSYFEQDEDDAWEPMDVISGV</sequence>
<reference evidence="1" key="1">
    <citation type="submission" date="2020-04" db="EMBL/GenBank/DDBJ databases">
        <authorList>
            <person name="Chiriac C."/>
            <person name="Salcher M."/>
            <person name="Ghai R."/>
            <person name="Kavagutti S V."/>
        </authorList>
    </citation>
    <scope>NUCLEOTIDE SEQUENCE</scope>
</reference>
<accession>A0A6J5N5Y6</accession>
<dbReference type="Pfam" id="PF03237">
    <property type="entry name" value="Terminase_6N"/>
    <property type="match status" value="1"/>
</dbReference>
<evidence type="ECO:0000313" key="4">
    <source>
        <dbReference type="EMBL" id="CAB4204215.1"/>
    </source>
</evidence>
<dbReference type="EMBL" id="LR796605">
    <property type="protein sequence ID" value="CAB4153847.1"/>
    <property type="molecule type" value="Genomic_DNA"/>
</dbReference>
<name>A0A6J5N5Y6_9CAUD</name>
<dbReference type="Gene3D" id="3.40.50.300">
    <property type="entry name" value="P-loop containing nucleotide triphosphate hydrolases"/>
    <property type="match status" value="1"/>
</dbReference>
<organism evidence="1">
    <name type="scientific">uncultured Caudovirales phage</name>
    <dbReference type="NCBI Taxonomy" id="2100421"/>
    <lineage>
        <taxon>Viruses</taxon>
        <taxon>Duplodnaviria</taxon>
        <taxon>Heunggongvirae</taxon>
        <taxon>Uroviricota</taxon>
        <taxon>Caudoviricetes</taxon>
        <taxon>Peduoviridae</taxon>
        <taxon>Maltschvirus</taxon>
        <taxon>Maltschvirus maltsch</taxon>
    </lineage>
</organism>
<dbReference type="EMBL" id="LR797068">
    <property type="protein sequence ID" value="CAB4184401.1"/>
    <property type="molecule type" value="Genomic_DNA"/>
</dbReference>
<dbReference type="InterPro" id="IPR027417">
    <property type="entry name" value="P-loop_NTPase"/>
</dbReference>
<gene>
    <name evidence="3" type="ORF">UFOVP1115_2</name>
    <name evidence="4" type="ORF">UFOVP1390_40</name>
    <name evidence="1" type="ORF">UFOVP626_34</name>
    <name evidence="2" type="ORF">UFOVP951_29</name>
</gene>
<dbReference type="Gene3D" id="3.30.420.240">
    <property type="match status" value="1"/>
</dbReference>